<comment type="caution">
    <text evidence="2">The sequence shown here is derived from an EMBL/GenBank/DDBJ whole genome shotgun (WGS) entry which is preliminary data.</text>
</comment>
<dbReference type="GO" id="GO:0003676">
    <property type="term" value="F:nucleic acid binding"/>
    <property type="evidence" value="ECO:0007669"/>
    <property type="project" value="InterPro"/>
</dbReference>
<accession>A0A6A3GY99</accession>
<evidence type="ECO:0000259" key="1">
    <source>
        <dbReference type="Pfam" id="PF13456"/>
    </source>
</evidence>
<dbReference type="Pfam" id="PF13456">
    <property type="entry name" value="RVT_3"/>
    <property type="match status" value="1"/>
</dbReference>
<gene>
    <name evidence="2" type="ORF">PR001_g29842</name>
</gene>
<protein>
    <recommendedName>
        <fullName evidence="1">RNase H type-1 domain-containing protein</fullName>
    </recommendedName>
</protein>
<dbReference type="Proteomes" id="UP000429607">
    <property type="component" value="Unassembled WGS sequence"/>
</dbReference>
<reference evidence="2 3" key="1">
    <citation type="submission" date="2018-09" db="EMBL/GenBank/DDBJ databases">
        <title>Genomic investigation of the strawberry pathogen Phytophthora fragariae indicates pathogenicity is determined by transcriptional variation in three key races.</title>
        <authorList>
            <person name="Adams T.M."/>
            <person name="Armitage A.D."/>
            <person name="Sobczyk M.K."/>
            <person name="Bates H.J."/>
            <person name="Dunwell J.M."/>
            <person name="Nellist C.F."/>
            <person name="Harrison R.J."/>
        </authorList>
    </citation>
    <scope>NUCLEOTIDE SEQUENCE [LARGE SCALE GENOMIC DNA]</scope>
    <source>
        <strain evidence="2 3">SCRP249</strain>
    </source>
</reference>
<evidence type="ECO:0000313" key="3">
    <source>
        <dbReference type="Proteomes" id="UP000429607"/>
    </source>
</evidence>
<dbReference type="AlphaFoldDB" id="A0A6A3GY99"/>
<proteinExistence type="predicted"/>
<dbReference type="GO" id="GO:0004523">
    <property type="term" value="F:RNA-DNA hybrid ribonuclease activity"/>
    <property type="evidence" value="ECO:0007669"/>
    <property type="project" value="InterPro"/>
</dbReference>
<dbReference type="InterPro" id="IPR002156">
    <property type="entry name" value="RNaseH_domain"/>
</dbReference>
<name>A0A6A3GY99_9STRA</name>
<sequence>MACLWAGNRRWKSTRKAYKKQLGAAKNDKGRAFSTARQQKWAALSPAAATGLGSLTWKRIRRIVGLNPWGEQLWVRVKLHAISVFNPVTAGLGCPHTGCERVGRVDLYHVFWECAAARRLREILICRWKAAGLRLESYEEAVFALALPEMPAKLARVTGKIVAAGSDAQTASIGDAVERMVANCWSIGAATYLLAVWRWRVAHFDALNDVSAAYHTAGLRTRLHYGHMDATRDYAATVPPDIGHRLSEAICGVLGAGWEEAVNMPLGFTQAYLIAVAGSRDGKSQKCSSGILIAQIHKNTGNYRIKQVGSKRYTGANVTLLQAVHLGLLWGLRRCRSQHWEPVHILGDHPDALRQHITRRQPRARHTQGDYWKVRRSEDAVGVRSWTLQHREYNRTANALAKLAHTTGHDTEWHGQALQTAGECWTGIAGFVKEDVKHWLLEHAKSTDTPVVEGTV</sequence>
<dbReference type="EMBL" id="QXFV01006239">
    <property type="protein sequence ID" value="KAE8962041.1"/>
    <property type="molecule type" value="Genomic_DNA"/>
</dbReference>
<organism evidence="2 3">
    <name type="scientific">Phytophthora rubi</name>
    <dbReference type="NCBI Taxonomy" id="129364"/>
    <lineage>
        <taxon>Eukaryota</taxon>
        <taxon>Sar</taxon>
        <taxon>Stramenopiles</taxon>
        <taxon>Oomycota</taxon>
        <taxon>Peronosporomycetes</taxon>
        <taxon>Peronosporales</taxon>
        <taxon>Peronosporaceae</taxon>
        <taxon>Phytophthora</taxon>
    </lineage>
</organism>
<evidence type="ECO:0000313" key="2">
    <source>
        <dbReference type="EMBL" id="KAE8962041.1"/>
    </source>
</evidence>
<feature type="domain" description="RNase H type-1" evidence="1">
    <location>
        <begin position="304"/>
        <end position="404"/>
    </location>
</feature>